<dbReference type="InterPro" id="IPR052954">
    <property type="entry name" value="GPCR-Ligand_Int"/>
</dbReference>
<keyword evidence="2" id="KW-0472">Membrane</keyword>
<feature type="compositionally biased region" description="Polar residues" evidence="1">
    <location>
        <begin position="9"/>
        <end position="36"/>
    </location>
</feature>
<name>A0AAV3Y462_9GAST</name>
<dbReference type="AlphaFoldDB" id="A0AAV3Y462"/>
<feature type="transmembrane region" description="Helical" evidence="2">
    <location>
        <begin position="245"/>
        <end position="269"/>
    </location>
</feature>
<feature type="compositionally biased region" description="Basic and acidic residues" evidence="1">
    <location>
        <begin position="366"/>
        <end position="375"/>
    </location>
</feature>
<sequence length="738" mass="82996">MPPEEIVDNTRTNDVTRNSYSEKLNQASTKKGRKQSLQQFYSHAEKRKQNKSEKGKLGEVLQQSPRAEIRRSLVGRINKHFTRGEPVLLAIGALGNVILVTVFLITPLRVRVVSHTLAAAGICDLLYTVGCLLLYMSSRGIRVLALPGTCQVLTFVLILSHVMATWCLFFSHLHRLNAHTKTGHEGRKHRVCKAKFSIMLLALLTVAVTVHYLWTMDRVTINGRVYCAPMREVVSAHLLLRKMELVIGILLPMMLIAGIDLLLLLKLVVHIIVIHWDREEDEEGVEFLGSSTFGTHKIVKMPLCPQNKEMEKEPTSWNNSAIELDNKLDKERTPESSVESHKRIPIVLLAHSVLIEEKDMASNEAQKVCRERKEDSLEDNEGLQQSQQLVRGDSREAAKRFIALASSQNEETHRETFFDSEVYSKNTLTFQSFVSAEINSSEHKINKPHLERRVSVFPFVKEATACEKNKDIFVNSFVPQSKLDINLEETTQHSFIMQSSNNTTENRYSVTPPSANASQTDANSRSLSGVGKRRISTIKAVFTNISAKKSKRTGTKKVGFLGEVSGDRTRSDNANKKKRRTYFFSHSGSNVTSKSSNSKVFSSYASYKSIDSTASRGSNRTPEDHEFPEDSTSCTVATVLMGVFLAIFVLPATFQHAIRMFGSPASSQPSFKEMETAVFLENFVKFAVVYKFFICLFTMNSFRQGLVWLLRYCVCGIIKSSSCCYRCEDNDTDGANNV</sequence>
<feature type="transmembrane region" description="Helical" evidence="2">
    <location>
        <begin position="152"/>
        <end position="173"/>
    </location>
</feature>
<protein>
    <submittedName>
        <fullName evidence="3">Thyrotropin-releasing hormone receptor</fullName>
    </submittedName>
</protein>
<feature type="compositionally biased region" description="Polar residues" evidence="1">
    <location>
        <begin position="502"/>
        <end position="527"/>
    </location>
</feature>
<evidence type="ECO:0000256" key="2">
    <source>
        <dbReference type="SAM" id="Phobius"/>
    </source>
</evidence>
<feature type="transmembrane region" description="Helical" evidence="2">
    <location>
        <begin position="194"/>
        <end position="214"/>
    </location>
</feature>
<feature type="region of interest" description="Disordered" evidence="1">
    <location>
        <begin position="502"/>
        <end position="530"/>
    </location>
</feature>
<reference evidence="3 4" key="1">
    <citation type="journal article" date="2021" name="Elife">
        <title>Chloroplast acquisition without the gene transfer in kleptoplastic sea slugs, Plakobranchus ocellatus.</title>
        <authorList>
            <person name="Maeda T."/>
            <person name="Takahashi S."/>
            <person name="Yoshida T."/>
            <person name="Shimamura S."/>
            <person name="Takaki Y."/>
            <person name="Nagai Y."/>
            <person name="Toyoda A."/>
            <person name="Suzuki Y."/>
            <person name="Arimoto A."/>
            <person name="Ishii H."/>
            <person name="Satoh N."/>
            <person name="Nishiyama T."/>
            <person name="Hasebe M."/>
            <person name="Maruyama T."/>
            <person name="Minagawa J."/>
            <person name="Obokata J."/>
            <person name="Shigenobu S."/>
        </authorList>
    </citation>
    <scope>NUCLEOTIDE SEQUENCE [LARGE SCALE GENOMIC DNA]</scope>
</reference>
<dbReference type="PANTHER" id="PTHR46641:SF25">
    <property type="entry name" value="CNMAMIDE RECEPTOR-RELATED"/>
    <property type="match status" value="1"/>
</dbReference>
<keyword evidence="4" id="KW-1185">Reference proteome</keyword>
<feature type="transmembrane region" description="Helical" evidence="2">
    <location>
        <begin position="117"/>
        <end position="137"/>
    </location>
</feature>
<dbReference type="PANTHER" id="PTHR46641">
    <property type="entry name" value="FMRFAMIDE RECEPTOR-RELATED"/>
    <property type="match status" value="1"/>
</dbReference>
<dbReference type="SUPFAM" id="SSF81321">
    <property type="entry name" value="Family A G protein-coupled receptor-like"/>
    <property type="match status" value="1"/>
</dbReference>
<organism evidence="3 4">
    <name type="scientific">Plakobranchus ocellatus</name>
    <dbReference type="NCBI Taxonomy" id="259542"/>
    <lineage>
        <taxon>Eukaryota</taxon>
        <taxon>Metazoa</taxon>
        <taxon>Spiralia</taxon>
        <taxon>Lophotrochozoa</taxon>
        <taxon>Mollusca</taxon>
        <taxon>Gastropoda</taxon>
        <taxon>Heterobranchia</taxon>
        <taxon>Euthyneura</taxon>
        <taxon>Panpulmonata</taxon>
        <taxon>Sacoglossa</taxon>
        <taxon>Placobranchoidea</taxon>
        <taxon>Plakobranchidae</taxon>
        <taxon>Plakobranchus</taxon>
    </lineage>
</organism>
<keyword evidence="2" id="KW-1133">Transmembrane helix</keyword>
<feature type="transmembrane region" description="Helical" evidence="2">
    <location>
        <begin position="634"/>
        <end position="654"/>
    </location>
</feature>
<feature type="region of interest" description="Disordered" evidence="1">
    <location>
        <begin position="1"/>
        <end position="36"/>
    </location>
</feature>
<feature type="transmembrane region" description="Helical" evidence="2">
    <location>
        <begin position="87"/>
        <end position="105"/>
    </location>
</feature>
<feature type="region of interest" description="Disordered" evidence="1">
    <location>
        <begin position="366"/>
        <end position="390"/>
    </location>
</feature>
<accession>A0AAV3Y462</accession>
<feature type="transmembrane region" description="Helical" evidence="2">
    <location>
        <begin position="683"/>
        <end position="702"/>
    </location>
</feature>
<dbReference type="CDD" id="cd00637">
    <property type="entry name" value="7tm_classA_rhodopsin-like"/>
    <property type="match status" value="1"/>
</dbReference>
<keyword evidence="2" id="KW-0812">Transmembrane</keyword>
<proteinExistence type="predicted"/>
<dbReference type="Proteomes" id="UP000735302">
    <property type="component" value="Unassembled WGS sequence"/>
</dbReference>
<comment type="caution">
    <text evidence="3">The sequence shown here is derived from an EMBL/GenBank/DDBJ whole genome shotgun (WGS) entry which is preliminary data.</text>
</comment>
<evidence type="ECO:0000313" key="3">
    <source>
        <dbReference type="EMBL" id="GFN77839.1"/>
    </source>
</evidence>
<dbReference type="EMBL" id="BLXT01000512">
    <property type="protein sequence ID" value="GFN77839.1"/>
    <property type="molecule type" value="Genomic_DNA"/>
</dbReference>
<gene>
    <name evidence="3" type="ORF">PoB_000434500</name>
</gene>
<evidence type="ECO:0000256" key="1">
    <source>
        <dbReference type="SAM" id="MobiDB-lite"/>
    </source>
</evidence>
<keyword evidence="3" id="KW-0675">Receptor</keyword>
<dbReference type="Gene3D" id="1.20.1070.10">
    <property type="entry name" value="Rhodopsin 7-helix transmembrane proteins"/>
    <property type="match status" value="1"/>
</dbReference>
<evidence type="ECO:0000313" key="4">
    <source>
        <dbReference type="Proteomes" id="UP000735302"/>
    </source>
</evidence>